<dbReference type="Proteomes" id="UP000247620">
    <property type="component" value="Unassembled WGS sequence"/>
</dbReference>
<evidence type="ECO:0000313" key="3">
    <source>
        <dbReference type="Proteomes" id="UP000247620"/>
    </source>
</evidence>
<evidence type="ECO:0000256" key="1">
    <source>
        <dbReference type="SAM" id="MobiDB-lite"/>
    </source>
</evidence>
<proteinExistence type="predicted"/>
<feature type="compositionally biased region" description="Basic and acidic residues" evidence="1">
    <location>
        <begin position="1"/>
        <end position="14"/>
    </location>
</feature>
<sequence>MGAQEERKQVRDTRSSVGAASAAMQAPLYLAPALRVIAAKAAPIDGPITASRSPPTSPGRP</sequence>
<protein>
    <submittedName>
        <fullName evidence="2">Uncharacterized protein</fullName>
    </submittedName>
</protein>
<gene>
    <name evidence="2" type="ORF">DMX07_06600</name>
</gene>
<dbReference type="EMBL" id="QJRO01000003">
    <property type="protein sequence ID" value="PYB84210.1"/>
    <property type="molecule type" value="Genomic_DNA"/>
</dbReference>
<feature type="region of interest" description="Disordered" evidence="1">
    <location>
        <begin position="1"/>
        <end position="20"/>
    </location>
</feature>
<comment type="caution">
    <text evidence="2">The sequence shown here is derived from an EMBL/GenBank/DDBJ whole genome shotgun (WGS) entry which is preliminary data.</text>
</comment>
<dbReference type="AlphaFoldDB" id="A0A2V4IMD1"/>
<organism evidence="2 3">
    <name type="scientific">Pseudomonas soli</name>
    <dbReference type="NCBI Taxonomy" id="1306993"/>
    <lineage>
        <taxon>Bacteria</taxon>
        <taxon>Pseudomonadati</taxon>
        <taxon>Pseudomonadota</taxon>
        <taxon>Gammaproteobacteria</taxon>
        <taxon>Pseudomonadales</taxon>
        <taxon>Pseudomonadaceae</taxon>
        <taxon>Pseudomonas</taxon>
    </lineage>
</organism>
<accession>A0A2V4IMD1</accession>
<evidence type="ECO:0000313" key="2">
    <source>
        <dbReference type="EMBL" id="PYB84210.1"/>
    </source>
</evidence>
<reference evidence="2 3" key="1">
    <citation type="submission" date="2018-06" db="EMBL/GenBank/DDBJ databases">
        <title>Pseudomonas diversity within urban Lake Michigan freshwaters.</title>
        <authorList>
            <person name="Batrich M."/>
            <person name="Hatzopoulos T."/>
            <person name="Putonti C."/>
        </authorList>
    </citation>
    <scope>NUCLEOTIDE SEQUENCE [LARGE SCALE GENOMIC DNA]</scope>
    <source>
        <strain evidence="2 3">LBp-160603</strain>
    </source>
</reference>
<name>A0A2V4IMD1_9PSED</name>